<gene>
    <name evidence="1" type="ORF">H7995_04065</name>
</gene>
<sequence length="85" mass="9345">MPAVMTQAQLRSYIEQALAPLACDFSMDADGCLTLRVFETQDERVHLVVTGIKPGRLTSADDLAQMIEELRYELSATRLGQADSA</sequence>
<evidence type="ECO:0000313" key="2">
    <source>
        <dbReference type="Proteomes" id="UP000526003"/>
    </source>
</evidence>
<reference evidence="1 2" key="1">
    <citation type="submission" date="2020-08" db="EMBL/GenBank/DDBJ databases">
        <title>Pseudomonas sp. nov.</title>
        <authorList>
            <person name="Gieschler S."/>
            <person name="Fiedler G."/>
            <person name="Brinks E."/>
            <person name="Boehnlein C."/>
            <person name="Franz C.M.A.P."/>
            <person name="Kabisch J."/>
        </authorList>
    </citation>
    <scope>NUCLEOTIDE SEQUENCE [LARGE SCALE GENOMIC DNA]</scope>
    <source>
        <strain evidence="1 2">MBT-1</strain>
    </source>
</reference>
<proteinExistence type="predicted"/>
<organism evidence="1 2">
    <name type="scientific">Pseudomonas kielensis</name>
    <dbReference type="NCBI Taxonomy" id="2762577"/>
    <lineage>
        <taxon>Bacteria</taxon>
        <taxon>Pseudomonadati</taxon>
        <taxon>Pseudomonadota</taxon>
        <taxon>Gammaproteobacteria</taxon>
        <taxon>Pseudomonadales</taxon>
        <taxon>Pseudomonadaceae</taxon>
        <taxon>Pseudomonas</taxon>
    </lineage>
</organism>
<dbReference type="AlphaFoldDB" id="A0A7X1GAP8"/>
<dbReference type="Proteomes" id="UP000526003">
    <property type="component" value="Unassembled WGS sequence"/>
</dbReference>
<keyword evidence="2" id="KW-1185">Reference proteome</keyword>
<comment type="caution">
    <text evidence="1">The sequence shown here is derived from an EMBL/GenBank/DDBJ whole genome shotgun (WGS) entry which is preliminary data.</text>
</comment>
<dbReference type="Pfam" id="PF07865">
    <property type="entry name" value="DUF1652"/>
    <property type="match status" value="1"/>
</dbReference>
<dbReference type="EMBL" id="JACMYG010000003">
    <property type="protein sequence ID" value="MBC2688969.1"/>
    <property type="molecule type" value="Genomic_DNA"/>
</dbReference>
<protein>
    <submittedName>
        <fullName evidence="1">DUF1652 domain-containing protein</fullName>
    </submittedName>
</protein>
<accession>A0A7X1GAP8</accession>
<evidence type="ECO:0000313" key="1">
    <source>
        <dbReference type="EMBL" id="MBC2688969.1"/>
    </source>
</evidence>
<dbReference type="InterPro" id="IPR012448">
    <property type="entry name" value="DUF1652"/>
</dbReference>
<name>A0A7X1GAP8_9PSED</name>